<gene>
    <name evidence="1" type="ORF">ACGFYS_24750</name>
</gene>
<protein>
    <recommendedName>
        <fullName evidence="3">SIR2-like domain-containing protein</fullName>
    </recommendedName>
</protein>
<sequence length="634" mass="68041">MQSEPHGPGVGTATLTRSPFSVLDDAGSYAAAVDAFLAADAPAPVPVWTGGRADLAASAERAATLYGEVARPAARTYGVVLRPESLPAGLHALIAPCALTWLDQEELAPALLDRLAPRDDGRPEPYTLLVAGLYEHFTVDLIWPLIRAASRRPEVRLSFLTGRDAASLAWFTAKQYAVPAPDVHELGLFTGVDRGLTRDGIHLRNEVEVGNTDVRSEILGTRWRRLMLQGHGKDDSINLAEYTVCGLNETVGRDPSLVAPICATSTCYKPVDKLIQLRDVRAAEVVLSSCNNAPFSDAAVFDPKYQLMLNAIDGTAKSVVGAITVHASARPENLVWTEAALTGASSAEALNASIGTSEPYPAYVQFGTGEDTGPAPELPAVEPEPLLLTASARLTAYLAGGVLAPNHPLRPRLNKLAVKVESQVSRRDLAVHQDRTPVLRGLMDDLQSLDVTIATQFTKDPETELSNCFAYFAERSRIDMSDVSHVRCQCGRPAERYSRRALVPTALDFEGVVCTRCGDVAFRLFDSPSLLVHAEDGAEQGSTNEVRVAVRDARPGILRLGLFFASYGRAGCTIAPDLRKVRIAPDGTGETTFTLTLDPGIPPHGYYMTAFAVQDLAVSIARRNFGVLAAAQKA</sequence>
<dbReference type="RefSeq" id="WP_392883910.1">
    <property type="nucleotide sequence ID" value="NZ_JBICZW010000017.1"/>
</dbReference>
<evidence type="ECO:0008006" key="3">
    <source>
        <dbReference type="Google" id="ProtNLM"/>
    </source>
</evidence>
<proteinExistence type="predicted"/>
<evidence type="ECO:0000313" key="2">
    <source>
        <dbReference type="Proteomes" id="UP001604282"/>
    </source>
</evidence>
<name>A0ABW7BXA2_9ACTN</name>
<comment type="caution">
    <text evidence="1">The sequence shown here is derived from an EMBL/GenBank/DDBJ whole genome shotgun (WGS) entry which is preliminary data.</text>
</comment>
<evidence type="ECO:0000313" key="1">
    <source>
        <dbReference type="EMBL" id="MFG3192145.1"/>
    </source>
</evidence>
<keyword evidence="2" id="KW-1185">Reference proteome</keyword>
<reference evidence="1 2" key="1">
    <citation type="submission" date="2024-10" db="EMBL/GenBank/DDBJ databases">
        <title>The Natural Products Discovery Center: Release of the First 8490 Sequenced Strains for Exploring Actinobacteria Biosynthetic Diversity.</title>
        <authorList>
            <person name="Kalkreuter E."/>
            <person name="Kautsar S.A."/>
            <person name="Yang D."/>
            <person name="Bader C.D."/>
            <person name="Teijaro C.N."/>
            <person name="Fluegel L."/>
            <person name="Davis C.M."/>
            <person name="Simpson J.R."/>
            <person name="Lauterbach L."/>
            <person name="Steele A.D."/>
            <person name="Gui C."/>
            <person name="Meng S."/>
            <person name="Li G."/>
            <person name="Viehrig K."/>
            <person name="Ye F."/>
            <person name="Su P."/>
            <person name="Kiefer A.F."/>
            <person name="Nichols A."/>
            <person name="Cepeda A.J."/>
            <person name="Yan W."/>
            <person name="Fan B."/>
            <person name="Jiang Y."/>
            <person name="Adhikari A."/>
            <person name="Zheng C.-J."/>
            <person name="Schuster L."/>
            <person name="Cowan T.M."/>
            <person name="Smanski M.J."/>
            <person name="Chevrette M.G."/>
            <person name="De Carvalho L.P.S."/>
            <person name="Shen B."/>
        </authorList>
    </citation>
    <scope>NUCLEOTIDE SEQUENCE [LARGE SCALE GENOMIC DNA]</scope>
    <source>
        <strain evidence="1 2">NPDC048229</strain>
    </source>
</reference>
<organism evidence="1 2">
    <name type="scientific">Streptomyces omiyaensis</name>
    <dbReference type="NCBI Taxonomy" id="68247"/>
    <lineage>
        <taxon>Bacteria</taxon>
        <taxon>Bacillati</taxon>
        <taxon>Actinomycetota</taxon>
        <taxon>Actinomycetes</taxon>
        <taxon>Kitasatosporales</taxon>
        <taxon>Streptomycetaceae</taxon>
        <taxon>Streptomyces</taxon>
    </lineage>
</organism>
<dbReference type="Proteomes" id="UP001604282">
    <property type="component" value="Unassembled WGS sequence"/>
</dbReference>
<accession>A0ABW7BXA2</accession>
<dbReference type="EMBL" id="JBICZW010000017">
    <property type="protein sequence ID" value="MFG3192145.1"/>
    <property type="molecule type" value="Genomic_DNA"/>
</dbReference>